<dbReference type="SUPFAM" id="SSF55729">
    <property type="entry name" value="Acyl-CoA N-acyltransferases (Nat)"/>
    <property type="match status" value="1"/>
</dbReference>
<gene>
    <name evidence="4" type="ORF">A3K87_23740</name>
</gene>
<dbReference type="InterPro" id="IPR056935">
    <property type="entry name" value="Rv0428c-like_C"/>
</dbReference>
<protein>
    <submittedName>
        <fullName evidence="4">GCN5 family acetyltransferase</fullName>
    </submittedName>
</protein>
<proteinExistence type="predicted"/>
<dbReference type="AlphaFoldDB" id="A0AA91DKD2"/>
<keyword evidence="2" id="KW-0012">Acyltransferase</keyword>
<evidence type="ECO:0000259" key="3">
    <source>
        <dbReference type="PROSITE" id="PS51186"/>
    </source>
</evidence>
<organism evidence="4 5">
    <name type="scientific">Variovorax paradoxus</name>
    <dbReference type="NCBI Taxonomy" id="34073"/>
    <lineage>
        <taxon>Bacteria</taxon>
        <taxon>Pseudomonadati</taxon>
        <taxon>Pseudomonadota</taxon>
        <taxon>Betaproteobacteria</taxon>
        <taxon>Burkholderiales</taxon>
        <taxon>Comamonadaceae</taxon>
        <taxon>Variovorax</taxon>
    </lineage>
</organism>
<evidence type="ECO:0000256" key="2">
    <source>
        <dbReference type="ARBA" id="ARBA00023315"/>
    </source>
</evidence>
<keyword evidence="1" id="KW-0808">Transferase</keyword>
<dbReference type="Proteomes" id="UP000077852">
    <property type="component" value="Unassembled WGS sequence"/>
</dbReference>
<accession>A0AA91DKD2</accession>
<comment type="caution">
    <text evidence="4">The sequence shown here is derived from an EMBL/GenBank/DDBJ whole genome shotgun (WGS) entry which is preliminary data.</text>
</comment>
<dbReference type="InterPro" id="IPR000182">
    <property type="entry name" value="GNAT_dom"/>
</dbReference>
<feature type="domain" description="N-acetyltransferase" evidence="3">
    <location>
        <begin position="125"/>
        <end position="262"/>
    </location>
</feature>
<dbReference type="InterPro" id="IPR050680">
    <property type="entry name" value="YpeA/RimI_acetyltransf"/>
</dbReference>
<evidence type="ECO:0000256" key="1">
    <source>
        <dbReference type="ARBA" id="ARBA00022679"/>
    </source>
</evidence>
<reference evidence="4 5" key="1">
    <citation type="submission" date="2016-03" db="EMBL/GenBank/DDBJ databases">
        <title>Genome sequence of Variovorax paradoxus KB5.</title>
        <authorList>
            <person name="Jeong H."/>
            <person name="Hong C.E."/>
            <person name="Jo S.H."/>
            <person name="Park J.M."/>
        </authorList>
    </citation>
    <scope>NUCLEOTIDE SEQUENCE [LARGE SCALE GENOMIC DNA]</scope>
    <source>
        <strain evidence="4 5">KB5</strain>
    </source>
</reference>
<evidence type="ECO:0000313" key="5">
    <source>
        <dbReference type="Proteomes" id="UP000077852"/>
    </source>
</evidence>
<dbReference type="PANTHER" id="PTHR43420">
    <property type="entry name" value="ACETYLTRANSFERASE"/>
    <property type="match status" value="1"/>
</dbReference>
<dbReference type="PROSITE" id="PS51186">
    <property type="entry name" value="GNAT"/>
    <property type="match status" value="1"/>
</dbReference>
<dbReference type="Pfam" id="PF24553">
    <property type="entry name" value="Rv0428c_C"/>
    <property type="match status" value="1"/>
</dbReference>
<dbReference type="EMBL" id="LVHG01000061">
    <property type="protein sequence ID" value="OAK60542.1"/>
    <property type="molecule type" value="Genomic_DNA"/>
</dbReference>
<evidence type="ECO:0000313" key="4">
    <source>
        <dbReference type="EMBL" id="OAK60542.1"/>
    </source>
</evidence>
<dbReference type="InterPro" id="IPR016181">
    <property type="entry name" value="Acyl_CoA_acyltransferase"/>
</dbReference>
<name>A0AA91DKD2_VARPD</name>
<dbReference type="GO" id="GO:0016747">
    <property type="term" value="F:acyltransferase activity, transferring groups other than amino-acyl groups"/>
    <property type="evidence" value="ECO:0007669"/>
    <property type="project" value="InterPro"/>
</dbReference>
<dbReference type="Gene3D" id="3.40.630.30">
    <property type="match status" value="1"/>
</dbReference>
<sequence>MNLMNPIPDTDIEAIERATVSAVAPDLTEELDGWLLPFAEGTVNRARSAVPLHRGAVDAATLDRIEDRYESRQAVPLLRLADADCFDGLRAELERRHYASDNPTLVQLGSTPRMLQVAEGRGAPADVDTAPDDAWAALFLGEGFDPVDGAHRVRTLSRAKGTLYASVREGGRTLAAGAMAFGHGWCSVHGMRTDQAQRGRGLAGRVLAGLAQAAMSRGFERVFLQVDAANPPALALYRRAGFETRWQYRYWRPRQWDRAPGG</sequence>